<comment type="caution">
    <text evidence="2">The sequence shown here is derived from an EMBL/GenBank/DDBJ whole genome shotgun (WGS) entry which is preliminary data.</text>
</comment>
<gene>
    <name evidence="2" type="ORF">CMEL01_10316</name>
</gene>
<protein>
    <submittedName>
        <fullName evidence="2">Uncharacterized protein</fullName>
    </submittedName>
</protein>
<evidence type="ECO:0000256" key="1">
    <source>
        <dbReference type="SAM" id="MobiDB-lite"/>
    </source>
</evidence>
<reference evidence="2 3" key="1">
    <citation type="submission" date="2016-10" db="EMBL/GenBank/DDBJ databases">
        <title>The genome sequence of Colletotrichum fioriniae PJ7.</title>
        <authorList>
            <person name="Baroncelli R."/>
        </authorList>
    </citation>
    <scope>NUCLEOTIDE SEQUENCE [LARGE SCALE GENOMIC DNA]</scope>
    <source>
        <strain evidence="2">Col 31</strain>
    </source>
</reference>
<sequence>MTGRSSWARIRRFQTDEQRSRRQYLQNSRNSLGGAMGRRPAHATRDFPTTVFCLVSGDHGPLGAAGLYEFATSTLTHHGSFKVP</sequence>
<name>A0AAI9TUR2_9PEZI</name>
<dbReference type="EMBL" id="MLGG01000090">
    <property type="protein sequence ID" value="KAK1446073.1"/>
    <property type="molecule type" value="Genomic_DNA"/>
</dbReference>
<dbReference type="AlphaFoldDB" id="A0AAI9TUR2"/>
<evidence type="ECO:0000313" key="3">
    <source>
        <dbReference type="Proteomes" id="UP001239795"/>
    </source>
</evidence>
<proteinExistence type="predicted"/>
<accession>A0AAI9TUR2</accession>
<feature type="region of interest" description="Disordered" evidence="1">
    <location>
        <begin position="1"/>
        <end position="23"/>
    </location>
</feature>
<organism evidence="2 3">
    <name type="scientific">Colletotrichum melonis</name>
    <dbReference type="NCBI Taxonomy" id="1209925"/>
    <lineage>
        <taxon>Eukaryota</taxon>
        <taxon>Fungi</taxon>
        <taxon>Dikarya</taxon>
        <taxon>Ascomycota</taxon>
        <taxon>Pezizomycotina</taxon>
        <taxon>Sordariomycetes</taxon>
        <taxon>Hypocreomycetidae</taxon>
        <taxon>Glomerellales</taxon>
        <taxon>Glomerellaceae</taxon>
        <taxon>Colletotrichum</taxon>
        <taxon>Colletotrichum acutatum species complex</taxon>
    </lineage>
</organism>
<evidence type="ECO:0000313" key="2">
    <source>
        <dbReference type="EMBL" id="KAK1446073.1"/>
    </source>
</evidence>
<dbReference type="Proteomes" id="UP001239795">
    <property type="component" value="Unassembled WGS sequence"/>
</dbReference>
<keyword evidence="3" id="KW-1185">Reference proteome</keyword>